<feature type="domain" description="YdhG-like" evidence="1">
    <location>
        <begin position="17"/>
        <end position="111"/>
    </location>
</feature>
<dbReference type="RefSeq" id="WP_346759341.1">
    <property type="nucleotide sequence ID" value="NZ_JAUJEB010000004.1"/>
</dbReference>
<protein>
    <submittedName>
        <fullName evidence="2">DUF1801 domain-containing protein</fullName>
    </submittedName>
</protein>
<name>A0ABT8L8B4_9BACT</name>
<reference evidence="2" key="1">
    <citation type="submission" date="2023-06" db="EMBL/GenBank/DDBJ databases">
        <title>Genomic of Agaribacillus aureum.</title>
        <authorList>
            <person name="Wang G."/>
        </authorList>
    </citation>
    <scope>NUCLEOTIDE SEQUENCE</scope>
    <source>
        <strain evidence="2">BMA12</strain>
    </source>
</reference>
<dbReference type="Pfam" id="PF08818">
    <property type="entry name" value="DUF1801"/>
    <property type="match status" value="1"/>
</dbReference>
<keyword evidence="3" id="KW-1185">Reference proteome</keyword>
<proteinExistence type="predicted"/>
<evidence type="ECO:0000313" key="2">
    <source>
        <dbReference type="EMBL" id="MDN5214004.1"/>
    </source>
</evidence>
<dbReference type="InterPro" id="IPR014922">
    <property type="entry name" value="YdhG-like"/>
</dbReference>
<dbReference type="Gene3D" id="3.90.1150.200">
    <property type="match status" value="1"/>
</dbReference>
<dbReference type="SUPFAM" id="SSF159888">
    <property type="entry name" value="YdhG-like"/>
    <property type="match status" value="1"/>
</dbReference>
<gene>
    <name evidence="2" type="ORF">QQ020_18150</name>
</gene>
<sequence length="121" mass="14480">MLRDIDNFYLQKQEPLKSCFQGLRDFILNYNPDFTESWKYGMPCFCYKGKPFCYLWTDKKLHIPYILMVEGRNIEHAALVQGNRSRMKILLIHPEKDLPVETIDTIFKMAIKLYNRNANLR</sequence>
<evidence type="ECO:0000259" key="1">
    <source>
        <dbReference type="Pfam" id="PF08818"/>
    </source>
</evidence>
<evidence type="ECO:0000313" key="3">
    <source>
        <dbReference type="Proteomes" id="UP001172083"/>
    </source>
</evidence>
<dbReference type="Proteomes" id="UP001172083">
    <property type="component" value="Unassembled WGS sequence"/>
</dbReference>
<organism evidence="2 3">
    <name type="scientific">Agaribacillus aureus</name>
    <dbReference type="NCBI Taxonomy" id="3051825"/>
    <lineage>
        <taxon>Bacteria</taxon>
        <taxon>Pseudomonadati</taxon>
        <taxon>Bacteroidota</taxon>
        <taxon>Cytophagia</taxon>
        <taxon>Cytophagales</taxon>
        <taxon>Splendidivirgaceae</taxon>
        <taxon>Agaribacillus</taxon>
    </lineage>
</organism>
<comment type="caution">
    <text evidence="2">The sequence shown here is derived from an EMBL/GenBank/DDBJ whole genome shotgun (WGS) entry which is preliminary data.</text>
</comment>
<accession>A0ABT8L8B4</accession>
<dbReference type="EMBL" id="JAUJEB010000004">
    <property type="protein sequence ID" value="MDN5214004.1"/>
    <property type="molecule type" value="Genomic_DNA"/>
</dbReference>